<dbReference type="EMBL" id="JBHSSD010000036">
    <property type="protein sequence ID" value="MFC6164665.1"/>
    <property type="molecule type" value="Genomic_DNA"/>
</dbReference>
<name>A0ABW1R8A1_9LACO</name>
<evidence type="ECO:0000313" key="2">
    <source>
        <dbReference type="Proteomes" id="UP001596253"/>
    </source>
</evidence>
<gene>
    <name evidence="1" type="ORF">ACFP3T_08290</name>
</gene>
<accession>A0ABW1R8A1</accession>
<dbReference type="Proteomes" id="UP001596253">
    <property type="component" value="Unassembled WGS sequence"/>
</dbReference>
<organism evidence="1 2">
    <name type="scientific">Lactiplantibacillus dongliensis</name>
    <dbReference type="NCBI Taxonomy" id="2559919"/>
    <lineage>
        <taxon>Bacteria</taxon>
        <taxon>Bacillati</taxon>
        <taxon>Bacillota</taxon>
        <taxon>Bacilli</taxon>
        <taxon>Lactobacillales</taxon>
        <taxon>Lactobacillaceae</taxon>
        <taxon>Lactiplantibacillus</taxon>
    </lineage>
</organism>
<proteinExistence type="predicted"/>
<reference evidence="2" key="1">
    <citation type="journal article" date="2019" name="Int. J. Syst. Evol. Microbiol.">
        <title>The Global Catalogue of Microorganisms (GCM) 10K type strain sequencing project: providing services to taxonomists for standard genome sequencing and annotation.</title>
        <authorList>
            <consortium name="The Broad Institute Genomics Platform"/>
            <consortium name="The Broad Institute Genome Sequencing Center for Infectious Disease"/>
            <person name="Wu L."/>
            <person name="Ma J."/>
        </authorList>
    </citation>
    <scope>NUCLEOTIDE SEQUENCE [LARGE SCALE GENOMIC DNA]</scope>
    <source>
        <strain evidence="2">CCM 8932</strain>
    </source>
</reference>
<evidence type="ECO:0000313" key="1">
    <source>
        <dbReference type="EMBL" id="MFC6164665.1"/>
    </source>
</evidence>
<comment type="caution">
    <text evidence="1">The sequence shown here is derived from an EMBL/GenBank/DDBJ whole genome shotgun (WGS) entry which is preliminary data.</text>
</comment>
<keyword evidence="2" id="KW-1185">Reference proteome</keyword>
<sequence length="532" mass="58324">MDDDLLNDVAKILATQHHEQTVANQRTDELNQALNGVQGDLEKQSRTQVDAQSALDALDAESVADNQLDELDQILGDMEQILTAKPTVSKPVTKFKPLDSVTPANDWTSLVQASNEYADRHELDLSNPYYQMMSTREFSELSTELVNKFQISRLQKVDYVFSSVVGVIMGLVDALLVGRIKTGKDATGLQKTVDQGFDKIVIGAGRFSRQSELRSQKAAAIKGAAGKLTPSQLAQWDQRIKDAGSIDKHRAIKTLEKNFKVSYDAANNASIIGDGIAGMSANNHHLRSLAHDPGILGLITGIVDQLTGKATFIDSTGSIVRATTTNMEKDGVIQGPLPVRIVKATENWFGHILSDVAGSSGAKGRGAGVPGPFYAATQSLNVGSISIKGQDMTVAQTSDWLYKQGLDFRAFAAQSIPVLVGETLIRMYWFAKQHFYYGLSVQQSLPTGKNPDVNRLLLTMTSVFGALDFSDATVRSGFFQNMGEFLLRLNYVNALDLGFRSIQVMRNEAKHSQLTEKIDRDIQQEWDRILIP</sequence>
<dbReference type="RefSeq" id="WP_137640904.1">
    <property type="nucleotide sequence ID" value="NZ_BJDK01000032.1"/>
</dbReference>
<protein>
    <submittedName>
        <fullName evidence="1">Uncharacterized protein</fullName>
    </submittedName>
</protein>